<organism evidence="1 2">
    <name type="scientific">Mucilaginibacter polytrichastri</name>
    <dbReference type="NCBI Taxonomy" id="1302689"/>
    <lineage>
        <taxon>Bacteria</taxon>
        <taxon>Pseudomonadati</taxon>
        <taxon>Bacteroidota</taxon>
        <taxon>Sphingobacteriia</taxon>
        <taxon>Sphingobacteriales</taxon>
        <taxon>Sphingobacteriaceae</taxon>
        <taxon>Mucilaginibacter</taxon>
    </lineage>
</organism>
<name>A0A1Q6A4U6_9SPHI</name>
<accession>A0A1Q6A4U6</accession>
<keyword evidence="2" id="KW-1185">Reference proteome</keyword>
<dbReference type="Proteomes" id="UP000186720">
    <property type="component" value="Unassembled WGS sequence"/>
</dbReference>
<comment type="caution">
    <text evidence="1">The sequence shown here is derived from an EMBL/GenBank/DDBJ whole genome shotgun (WGS) entry which is preliminary data.</text>
</comment>
<dbReference type="AlphaFoldDB" id="A0A1Q6A4U6"/>
<evidence type="ECO:0000313" key="2">
    <source>
        <dbReference type="Proteomes" id="UP000186720"/>
    </source>
</evidence>
<evidence type="ECO:0000313" key="1">
    <source>
        <dbReference type="EMBL" id="OKS89022.1"/>
    </source>
</evidence>
<reference evidence="1 2" key="1">
    <citation type="submission" date="2016-11" db="EMBL/GenBank/DDBJ databases">
        <title>Whole Genome Sequencing of Mucilaginibacter polytrichastri RG4-7(T) isolated from the moss sample.</title>
        <authorList>
            <person name="Li Y."/>
        </authorList>
    </citation>
    <scope>NUCLEOTIDE SEQUENCE [LARGE SCALE GENOMIC DNA]</scope>
    <source>
        <strain evidence="1 2">RG4-7</strain>
    </source>
</reference>
<sequence>MPDSISGKEDNFETYQYKDGNRISSINGKSHKVGIRYNYDNDKLIETNTYNDNGSLSIKTKFKYNDDGLIAEADEYASTGSLNGRVINKYTDSKQIKEQDKITVDNKVESVTWYNYDAKDMLTGYKYKSGTYTANYLLKFSLFEKDNWLKLVNYYNSKPETLVERKIEYYN</sequence>
<dbReference type="EMBL" id="MPPL01000001">
    <property type="protein sequence ID" value="OKS89022.1"/>
    <property type="molecule type" value="Genomic_DNA"/>
</dbReference>
<protein>
    <submittedName>
        <fullName evidence="1">Uncharacterized protein</fullName>
    </submittedName>
</protein>
<gene>
    <name evidence="1" type="ORF">RG47T_4502</name>
</gene>
<proteinExistence type="predicted"/>